<proteinExistence type="predicted"/>
<dbReference type="Pfam" id="PF04389">
    <property type="entry name" value="Peptidase_M28"/>
    <property type="match status" value="1"/>
</dbReference>
<name>A0ABT8RDI6_9BACT</name>
<dbReference type="InterPro" id="IPR007484">
    <property type="entry name" value="Peptidase_M28"/>
</dbReference>
<dbReference type="SUPFAM" id="SSF53187">
    <property type="entry name" value="Zn-dependent exopeptidases"/>
    <property type="match status" value="1"/>
</dbReference>
<feature type="domain" description="Peptidase M28" evidence="1">
    <location>
        <begin position="6"/>
        <end position="144"/>
    </location>
</feature>
<keyword evidence="3" id="KW-1185">Reference proteome</keyword>
<dbReference type="RefSeq" id="WP_302040969.1">
    <property type="nucleotide sequence ID" value="NZ_JAUKPO010000026.1"/>
</dbReference>
<protein>
    <submittedName>
        <fullName evidence="2">M28 family peptidase</fullName>
    </submittedName>
</protein>
<gene>
    <name evidence="2" type="ORF">Q0590_28050</name>
</gene>
<reference evidence="2" key="1">
    <citation type="submission" date="2023-07" db="EMBL/GenBank/DDBJ databases">
        <title>The genome sequence of Rhodocytophaga aerolata KACC 12507.</title>
        <authorList>
            <person name="Zhang X."/>
        </authorList>
    </citation>
    <scope>NUCLEOTIDE SEQUENCE</scope>
    <source>
        <strain evidence="2">KACC 12507</strain>
    </source>
</reference>
<evidence type="ECO:0000259" key="1">
    <source>
        <dbReference type="Pfam" id="PF04389"/>
    </source>
</evidence>
<accession>A0ABT8RDI6</accession>
<dbReference type="EMBL" id="JAUKPO010000026">
    <property type="protein sequence ID" value="MDO1450166.1"/>
    <property type="molecule type" value="Genomic_DNA"/>
</dbReference>
<dbReference type="Proteomes" id="UP001168528">
    <property type="component" value="Unassembled WGS sequence"/>
</dbReference>
<evidence type="ECO:0000313" key="2">
    <source>
        <dbReference type="EMBL" id="MDO1450166.1"/>
    </source>
</evidence>
<dbReference type="Gene3D" id="3.40.630.10">
    <property type="entry name" value="Zn peptidases"/>
    <property type="match status" value="1"/>
</dbReference>
<sequence length="184" mass="20665">MSKYPTKRSALFILFTGEEVGLLGSKWYVDHPLVPLDKMVFCLNSDNRGYTDTSLITVVGLGLTTADESLNQAAIPFGLKVIDDPAPEQNLFDRSDNLHFAQKGIPAPTISMGFTSFNEEIKKYYHQAADNPNTLDYEYLFKFFQAYVLAGRKIANDSKTPFWKPGDKYEAAGKKLYNSQLSTK</sequence>
<evidence type="ECO:0000313" key="3">
    <source>
        <dbReference type="Proteomes" id="UP001168528"/>
    </source>
</evidence>
<organism evidence="2 3">
    <name type="scientific">Rhodocytophaga aerolata</name>
    <dbReference type="NCBI Taxonomy" id="455078"/>
    <lineage>
        <taxon>Bacteria</taxon>
        <taxon>Pseudomonadati</taxon>
        <taxon>Bacteroidota</taxon>
        <taxon>Cytophagia</taxon>
        <taxon>Cytophagales</taxon>
        <taxon>Rhodocytophagaceae</taxon>
        <taxon>Rhodocytophaga</taxon>
    </lineage>
</organism>
<comment type="caution">
    <text evidence="2">The sequence shown here is derived from an EMBL/GenBank/DDBJ whole genome shotgun (WGS) entry which is preliminary data.</text>
</comment>